<dbReference type="Proteomes" id="UP000478483">
    <property type="component" value="Unassembled WGS sequence"/>
</dbReference>
<dbReference type="EMBL" id="WNAJ01000011">
    <property type="protein sequence ID" value="MTR85446.1"/>
    <property type="molecule type" value="Genomic_DNA"/>
</dbReference>
<evidence type="ECO:0000313" key="2">
    <source>
        <dbReference type="EMBL" id="MVQ45709.1"/>
    </source>
</evidence>
<dbReference type="GeneID" id="61432051"/>
<evidence type="ECO:0008006" key="11">
    <source>
        <dbReference type="Google" id="ProtNLM"/>
    </source>
</evidence>
<evidence type="ECO:0000313" key="1">
    <source>
        <dbReference type="EMBL" id="MTR85446.1"/>
    </source>
</evidence>
<evidence type="ECO:0000313" key="10">
    <source>
        <dbReference type="Proteomes" id="UP000479531"/>
    </source>
</evidence>
<evidence type="ECO:0000313" key="3">
    <source>
        <dbReference type="EMBL" id="RHA67656.1"/>
    </source>
</evidence>
<gene>
    <name evidence="4" type="ORF">DW856_13390</name>
    <name evidence="3" type="ORF">DW927_07990</name>
    <name evidence="5" type="ORF">DWZ31_07660</name>
    <name evidence="2" type="ORF">GCK47_08330</name>
    <name evidence="1" type="ORF">GMD50_10310</name>
</gene>
<evidence type="ECO:0000313" key="4">
    <source>
        <dbReference type="EMBL" id="RHC15708.1"/>
    </source>
</evidence>
<evidence type="ECO:0000313" key="5">
    <source>
        <dbReference type="EMBL" id="RHN09305.1"/>
    </source>
</evidence>
<dbReference type="Proteomes" id="UP000479531">
    <property type="component" value="Unassembled WGS sequence"/>
</dbReference>
<dbReference type="Proteomes" id="UP000283586">
    <property type="component" value="Unassembled WGS sequence"/>
</dbReference>
<organism evidence="5 7">
    <name type="scientific">Roseburia intestinalis</name>
    <dbReference type="NCBI Taxonomy" id="166486"/>
    <lineage>
        <taxon>Bacteria</taxon>
        <taxon>Bacillati</taxon>
        <taxon>Bacillota</taxon>
        <taxon>Clostridia</taxon>
        <taxon>Lachnospirales</taxon>
        <taxon>Lachnospiraceae</taxon>
        <taxon>Roseburia</taxon>
    </lineage>
</organism>
<comment type="caution">
    <text evidence="5">The sequence shown here is derived from an EMBL/GenBank/DDBJ whole genome shotgun (WGS) entry which is preliminary data.</text>
</comment>
<name>A0A3R6L1Q4_9FIRM</name>
<dbReference type="EMBL" id="WGGT01000008">
    <property type="protein sequence ID" value="MVQ45709.1"/>
    <property type="molecule type" value="Genomic_DNA"/>
</dbReference>
<dbReference type="EMBL" id="QSFP01000007">
    <property type="protein sequence ID" value="RHA67656.1"/>
    <property type="molecule type" value="Genomic_DNA"/>
</dbReference>
<dbReference type="EMBL" id="QRQN01000007">
    <property type="protein sequence ID" value="RHN09305.1"/>
    <property type="molecule type" value="Genomic_DNA"/>
</dbReference>
<evidence type="ECO:0000313" key="9">
    <source>
        <dbReference type="Proteomes" id="UP000478483"/>
    </source>
</evidence>
<evidence type="ECO:0000313" key="8">
    <source>
        <dbReference type="Proteomes" id="UP000284465"/>
    </source>
</evidence>
<dbReference type="EMBL" id="QSHO01000012">
    <property type="protein sequence ID" value="RHC15708.1"/>
    <property type="molecule type" value="Genomic_DNA"/>
</dbReference>
<protein>
    <recommendedName>
        <fullName evidence="11">Glycosyltransferase family 1 protein</fullName>
    </recommendedName>
</protein>
<reference evidence="6 7" key="1">
    <citation type="submission" date="2018-08" db="EMBL/GenBank/DDBJ databases">
        <title>A genome reference for cultivated species of the human gut microbiota.</title>
        <authorList>
            <person name="Zou Y."/>
            <person name="Xue W."/>
            <person name="Luo G."/>
        </authorList>
    </citation>
    <scope>NUCLEOTIDE SEQUENCE [LARGE SCALE GENOMIC DNA]</scope>
    <source>
        <strain evidence="5 7">AF31-21AC</strain>
        <strain evidence="4 6">AM37-1AC</strain>
        <strain evidence="3 8">AM43-11</strain>
    </source>
</reference>
<dbReference type="Proteomes" id="UP000284465">
    <property type="component" value="Unassembled WGS sequence"/>
</dbReference>
<dbReference type="AlphaFoldDB" id="A0A3R6L1Q4"/>
<reference evidence="2 10" key="3">
    <citation type="submission" date="2019-10" db="EMBL/GenBank/DDBJ databases">
        <title>Roseburia spp. ameliorate alcoholic fatty liver via restoration of gut barrier function.</title>
        <authorList>
            <person name="Seo B."/>
            <person name="Ko G."/>
        </authorList>
    </citation>
    <scope>NUCLEOTIDE SEQUENCE [LARGE SCALE GENOMIC DNA]</scope>
    <source>
        <strain evidence="2 10">SNUG30017</strain>
    </source>
</reference>
<dbReference type="RefSeq" id="WP_006856675.1">
    <property type="nucleotide sequence ID" value="NZ_CP097279.1"/>
</dbReference>
<evidence type="ECO:0000313" key="6">
    <source>
        <dbReference type="Proteomes" id="UP000283513"/>
    </source>
</evidence>
<accession>A0A3R6L1Q4</accession>
<reference evidence="1 9" key="2">
    <citation type="journal article" date="2019" name="Nat. Med.">
        <title>A library of human gut bacterial isolates paired with longitudinal multiomics data enables mechanistic microbiome research.</title>
        <authorList>
            <person name="Poyet M."/>
            <person name="Groussin M."/>
            <person name="Gibbons S.M."/>
            <person name="Avila-Pacheco J."/>
            <person name="Jiang X."/>
            <person name="Kearney S.M."/>
            <person name="Perrotta A.R."/>
            <person name="Berdy B."/>
            <person name="Zhao S."/>
            <person name="Lieberman T.D."/>
            <person name="Swanson P.K."/>
            <person name="Smith M."/>
            <person name="Roesemann S."/>
            <person name="Alexander J.E."/>
            <person name="Rich S.A."/>
            <person name="Livny J."/>
            <person name="Vlamakis H."/>
            <person name="Clish C."/>
            <person name="Bullock K."/>
            <person name="Deik A."/>
            <person name="Scott J."/>
            <person name="Pierce K.A."/>
            <person name="Xavier R.J."/>
            <person name="Alm E.J."/>
        </authorList>
    </citation>
    <scope>NUCLEOTIDE SEQUENCE [LARGE SCALE GENOMIC DNA]</scope>
    <source>
        <strain evidence="1 9">BIOML-A1</strain>
    </source>
</reference>
<proteinExistence type="predicted"/>
<evidence type="ECO:0000313" key="7">
    <source>
        <dbReference type="Proteomes" id="UP000283586"/>
    </source>
</evidence>
<dbReference type="Proteomes" id="UP000283513">
    <property type="component" value="Unassembled WGS sequence"/>
</dbReference>
<sequence>MIYVLCPADVKTGGTELLHQLVKTLTDVKVPAGIVYTEISEEHPGMNPAFLEYTDGYLREEEIEDEKGNILVVPEIYCERTARYQNLSVYIWWLSVDNYLIHNSFVDRRRANGTLRAIKALLTGKLKDKTDFVKKAKMHLCQSYYAIHYLETIGISGKQVRYLSDYVNDIYLAGEEAALREKKEDVVLYNPKKGAAFTKALREMAQDLRWVPLIGMTTEEMRSCMSKSKVYIDFGNHPGKDRIPREAAISGCIVITGKRGAAAFAEDVCIPETYKFDESCAKKEDIISCIRDCICNFDVHKVDFDGYRSYIRNEHQQFTADVKKIFVNEDYI</sequence>